<evidence type="ECO:0000256" key="3">
    <source>
        <dbReference type="ARBA" id="ARBA00022576"/>
    </source>
</evidence>
<dbReference type="InterPro" id="IPR004838">
    <property type="entry name" value="NHTrfase_class1_PyrdxlP-BS"/>
</dbReference>
<evidence type="ECO:0000256" key="2">
    <source>
        <dbReference type="ARBA" id="ARBA00007441"/>
    </source>
</evidence>
<comment type="caution">
    <text evidence="8">The sequence shown here is derived from an EMBL/GenBank/DDBJ whole genome shotgun (WGS) entry which is preliminary data.</text>
</comment>
<organism evidence="8">
    <name type="scientific">candidate division WOR-3 bacterium</name>
    <dbReference type="NCBI Taxonomy" id="2052148"/>
    <lineage>
        <taxon>Bacteria</taxon>
        <taxon>Bacteria division WOR-3</taxon>
    </lineage>
</organism>
<dbReference type="Gene3D" id="3.90.1150.10">
    <property type="entry name" value="Aspartate Aminotransferase, domain 1"/>
    <property type="match status" value="1"/>
</dbReference>
<dbReference type="InterPro" id="IPR050596">
    <property type="entry name" value="AspAT/PAT-like"/>
</dbReference>
<accession>A0A7V3KNM5</accession>
<dbReference type="EC" id="2.6.1.-" evidence="6"/>
<evidence type="ECO:0000259" key="7">
    <source>
        <dbReference type="Pfam" id="PF00155"/>
    </source>
</evidence>
<dbReference type="AlphaFoldDB" id="A0A7V3KNM5"/>
<dbReference type="InterPro" id="IPR015422">
    <property type="entry name" value="PyrdxlP-dep_Trfase_small"/>
</dbReference>
<keyword evidence="3 6" id="KW-0032">Aminotransferase</keyword>
<dbReference type="PROSITE" id="PS00105">
    <property type="entry name" value="AA_TRANSFER_CLASS_1"/>
    <property type="match status" value="1"/>
</dbReference>
<evidence type="ECO:0000313" key="8">
    <source>
        <dbReference type="EMBL" id="HGB36038.1"/>
    </source>
</evidence>
<keyword evidence="4 6" id="KW-0808">Transferase</keyword>
<dbReference type="EMBL" id="DTGD01000146">
    <property type="protein sequence ID" value="HGB36038.1"/>
    <property type="molecule type" value="Genomic_DNA"/>
</dbReference>
<evidence type="ECO:0000256" key="5">
    <source>
        <dbReference type="ARBA" id="ARBA00022898"/>
    </source>
</evidence>
<dbReference type="InterPro" id="IPR015421">
    <property type="entry name" value="PyrdxlP-dep_Trfase_major"/>
</dbReference>
<evidence type="ECO:0000256" key="4">
    <source>
        <dbReference type="ARBA" id="ARBA00022679"/>
    </source>
</evidence>
<dbReference type="CDD" id="cd00609">
    <property type="entry name" value="AAT_like"/>
    <property type="match status" value="1"/>
</dbReference>
<dbReference type="NCBIfam" id="NF005744">
    <property type="entry name" value="PRK07568.1"/>
    <property type="match status" value="1"/>
</dbReference>
<dbReference type="Gene3D" id="3.40.640.10">
    <property type="entry name" value="Type I PLP-dependent aspartate aminotransferase-like (Major domain)"/>
    <property type="match status" value="1"/>
</dbReference>
<dbReference type="SUPFAM" id="SSF53383">
    <property type="entry name" value="PLP-dependent transferases"/>
    <property type="match status" value="1"/>
</dbReference>
<gene>
    <name evidence="8" type="ORF">ENV38_03955</name>
</gene>
<dbReference type="PANTHER" id="PTHR46383:SF1">
    <property type="entry name" value="ASPARTATE AMINOTRANSFERASE"/>
    <property type="match status" value="1"/>
</dbReference>
<dbReference type="InterPro" id="IPR004839">
    <property type="entry name" value="Aminotransferase_I/II_large"/>
</dbReference>
<keyword evidence="5" id="KW-0663">Pyridoxal phosphate</keyword>
<dbReference type="GO" id="GO:0008483">
    <property type="term" value="F:transaminase activity"/>
    <property type="evidence" value="ECO:0007669"/>
    <property type="project" value="UniProtKB-KW"/>
</dbReference>
<dbReference type="InterPro" id="IPR015424">
    <property type="entry name" value="PyrdxlP-dep_Trfase"/>
</dbReference>
<comment type="cofactor">
    <cofactor evidence="1 6">
        <name>pyridoxal 5'-phosphate</name>
        <dbReference type="ChEBI" id="CHEBI:597326"/>
    </cofactor>
</comment>
<evidence type="ECO:0000256" key="6">
    <source>
        <dbReference type="RuleBase" id="RU000481"/>
    </source>
</evidence>
<proteinExistence type="inferred from homology"/>
<comment type="similarity">
    <text evidence="2 6">Belongs to the class-I pyridoxal-phosphate-dependent aminotransferase family.</text>
</comment>
<dbReference type="PANTHER" id="PTHR46383">
    <property type="entry name" value="ASPARTATE AMINOTRANSFERASE"/>
    <property type="match status" value="1"/>
</dbReference>
<dbReference type="GO" id="GO:0030170">
    <property type="term" value="F:pyridoxal phosphate binding"/>
    <property type="evidence" value="ECO:0007669"/>
    <property type="project" value="InterPro"/>
</dbReference>
<sequence>MSIEKNTVRISNRAKEMQASPIRKLYPYAVEAKKKGITVYHLNIGQPDVPTPRQIFEGIRNFSDPVLPYGPSDGIPELREAIAHYFERFGVKVSPSEVFITTGGSEAILFAFLLVGDDGVEDIVPEPFYTNYQGFAQQVGIILRPIPTSVEDGFHLPSYEVIKKLVTDKTRAILLCSPNNPTGTIYEDEEFENVIKVVKEFGLYLLVDEVYREFAFDGRKPTTTLKFEDVHDQLIVLDSISKRFSACGARVGFIVTKNKEFLEAFLKMGQARLCPPTIEQWGAVNGFRHIDEFIGPMIAEYEKRRNAVFDELAKIPGIEARKPEGAFYTVVKLPVENAEDFALWLLKDFNVDGKTLMVAPAESFYLTPGKGVDEIRIAYVLEEDKLRDAIRILGTALEVYNLRR</sequence>
<dbReference type="Pfam" id="PF00155">
    <property type="entry name" value="Aminotran_1_2"/>
    <property type="match status" value="1"/>
</dbReference>
<protein>
    <recommendedName>
        <fullName evidence="6">Aminotransferase</fullName>
        <ecNumber evidence="6">2.6.1.-</ecNumber>
    </recommendedName>
</protein>
<name>A0A7V3KNM5_UNCW3</name>
<reference evidence="8" key="1">
    <citation type="journal article" date="2020" name="mSystems">
        <title>Genome- and Community-Level Interaction Insights into Carbon Utilization and Element Cycling Functions of Hydrothermarchaeota in Hydrothermal Sediment.</title>
        <authorList>
            <person name="Zhou Z."/>
            <person name="Liu Y."/>
            <person name="Xu W."/>
            <person name="Pan J."/>
            <person name="Luo Z.H."/>
            <person name="Li M."/>
        </authorList>
    </citation>
    <scope>NUCLEOTIDE SEQUENCE [LARGE SCALE GENOMIC DNA]</scope>
    <source>
        <strain evidence="8">SpSt-754</strain>
    </source>
</reference>
<dbReference type="GO" id="GO:0006520">
    <property type="term" value="P:amino acid metabolic process"/>
    <property type="evidence" value="ECO:0007669"/>
    <property type="project" value="InterPro"/>
</dbReference>
<evidence type="ECO:0000256" key="1">
    <source>
        <dbReference type="ARBA" id="ARBA00001933"/>
    </source>
</evidence>
<feature type="domain" description="Aminotransferase class I/classII large" evidence="7">
    <location>
        <begin position="40"/>
        <end position="391"/>
    </location>
</feature>